<dbReference type="RefSeq" id="XP_046007094.1">
    <property type="nucleotide sequence ID" value="XM_046150641.1"/>
</dbReference>
<feature type="transmembrane region" description="Helical" evidence="8">
    <location>
        <begin position="307"/>
        <end position="330"/>
    </location>
</feature>
<keyword evidence="3 7" id="KW-0813">Transport</keyword>
<evidence type="ECO:0000259" key="9">
    <source>
        <dbReference type="PROSITE" id="PS50850"/>
    </source>
</evidence>
<evidence type="ECO:0000256" key="3">
    <source>
        <dbReference type="ARBA" id="ARBA00022448"/>
    </source>
</evidence>
<evidence type="ECO:0000256" key="8">
    <source>
        <dbReference type="SAM" id="Phobius"/>
    </source>
</evidence>
<evidence type="ECO:0000313" key="10">
    <source>
        <dbReference type="EMBL" id="KAH7020893.1"/>
    </source>
</evidence>
<dbReference type="Gene3D" id="1.20.1250.20">
    <property type="entry name" value="MFS general substrate transporter like domains"/>
    <property type="match status" value="1"/>
</dbReference>
<feature type="transmembrane region" description="Helical" evidence="8">
    <location>
        <begin position="442"/>
        <end position="462"/>
    </location>
</feature>
<reference evidence="10" key="1">
    <citation type="journal article" date="2021" name="Nat. Commun.">
        <title>Genetic determinants of endophytism in the Arabidopsis root mycobiome.</title>
        <authorList>
            <person name="Mesny F."/>
            <person name="Miyauchi S."/>
            <person name="Thiergart T."/>
            <person name="Pickel B."/>
            <person name="Atanasova L."/>
            <person name="Karlsson M."/>
            <person name="Huettel B."/>
            <person name="Barry K.W."/>
            <person name="Haridas S."/>
            <person name="Chen C."/>
            <person name="Bauer D."/>
            <person name="Andreopoulos W."/>
            <person name="Pangilinan J."/>
            <person name="LaButti K."/>
            <person name="Riley R."/>
            <person name="Lipzen A."/>
            <person name="Clum A."/>
            <person name="Drula E."/>
            <person name="Henrissat B."/>
            <person name="Kohler A."/>
            <person name="Grigoriev I.V."/>
            <person name="Martin F.M."/>
            <person name="Hacquard S."/>
        </authorList>
    </citation>
    <scope>NUCLEOTIDE SEQUENCE</scope>
    <source>
        <strain evidence="10">MPI-CAGE-CH-0230</strain>
    </source>
</reference>
<dbReference type="GO" id="GO:0016020">
    <property type="term" value="C:membrane"/>
    <property type="evidence" value="ECO:0007669"/>
    <property type="project" value="UniProtKB-SubCell"/>
</dbReference>
<evidence type="ECO:0000256" key="4">
    <source>
        <dbReference type="ARBA" id="ARBA00022692"/>
    </source>
</evidence>
<evidence type="ECO:0000313" key="11">
    <source>
        <dbReference type="Proteomes" id="UP000756346"/>
    </source>
</evidence>
<feature type="transmembrane region" description="Helical" evidence="8">
    <location>
        <begin position="12"/>
        <end position="32"/>
    </location>
</feature>
<keyword evidence="4 8" id="KW-0812">Transmembrane</keyword>
<feature type="transmembrane region" description="Helical" evidence="8">
    <location>
        <begin position="150"/>
        <end position="168"/>
    </location>
</feature>
<comment type="subcellular location">
    <subcellularLocation>
        <location evidence="1">Membrane</location>
        <topology evidence="1">Multi-pass membrane protein</topology>
    </subcellularLocation>
</comment>
<dbReference type="InterPro" id="IPR003663">
    <property type="entry name" value="Sugar/inositol_transpt"/>
</dbReference>
<feature type="transmembrane region" description="Helical" evidence="8">
    <location>
        <begin position="62"/>
        <end position="80"/>
    </location>
</feature>
<comment type="similarity">
    <text evidence="2 7">Belongs to the major facilitator superfamily. Sugar transporter (TC 2.A.1.1) family.</text>
</comment>
<dbReference type="OrthoDB" id="6612291at2759"/>
<dbReference type="SUPFAM" id="SSF103473">
    <property type="entry name" value="MFS general substrate transporter"/>
    <property type="match status" value="1"/>
</dbReference>
<dbReference type="EMBL" id="JAGTJQ010000010">
    <property type="protein sequence ID" value="KAH7020893.1"/>
    <property type="molecule type" value="Genomic_DNA"/>
</dbReference>
<feature type="transmembrane region" description="Helical" evidence="8">
    <location>
        <begin position="271"/>
        <end position="292"/>
    </location>
</feature>
<dbReference type="PRINTS" id="PR00171">
    <property type="entry name" value="SUGRTRNSPORT"/>
</dbReference>
<feature type="transmembrane region" description="Helical" evidence="8">
    <location>
        <begin position="371"/>
        <end position="392"/>
    </location>
</feature>
<feature type="transmembrane region" description="Helical" evidence="8">
    <location>
        <begin position="115"/>
        <end position="138"/>
    </location>
</feature>
<gene>
    <name evidence="10" type="ORF">B0I36DRAFT_251800</name>
</gene>
<evidence type="ECO:0000256" key="1">
    <source>
        <dbReference type="ARBA" id="ARBA00004141"/>
    </source>
</evidence>
<keyword evidence="11" id="KW-1185">Reference proteome</keyword>
<protein>
    <submittedName>
        <fullName evidence="10">General substrate transporter</fullName>
    </submittedName>
</protein>
<keyword evidence="6 8" id="KW-0472">Membrane</keyword>
<feature type="transmembrane region" description="Helical" evidence="8">
    <location>
        <begin position="188"/>
        <end position="205"/>
    </location>
</feature>
<dbReference type="InterPro" id="IPR020846">
    <property type="entry name" value="MFS_dom"/>
</dbReference>
<dbReference type="InterPro" id="IPR005829">
    <property type="entry name" value="Sugar_transporter_CS"/>
</dbReference>
<dbReference type="InterPro" id="IPR050360">
    <property type="entry name" value="MFS_Sugar_Transporters"/>
</dbReference>
<dbReference type="AlphaFoldDB" id="A0A9P9BNI1"/>
<name>A0A9P9BNI1_9PEZI</name>
<dbReference type="GO" id="GO:0005351">
    <property type="term" value="F:carbohydrate:proton symporter activity"/>
    <property type="evidence" value="ECO:0007669"/>
    <property type="project" value="TreeGrafter"/>
</dbReference>
<feature type="transmembrane region" description="Helical" evidence="8">
    <location>
        <begin position="413"/>
        <end position="436"/>
    </location>
</feature>
<dbReference type="InterPro" id="IPR005828">
    <property type="entry name" value="MFS_sugar_transport-like"/>
</dbReference>
<dbReference type="PANTHER" id="PTHR48022">
    <property type="entry name" value="PLASTIDIC GLUCOSE TRANSPORTER 4"/>
    <property type="match status" value="1"/>
</dbReference>
<evidence type="ECO:0000256" key="6">
    <source>
        <dbReference type="ARBA" id="ARBA00023136"/>
    </source>
</evidence>
<dbReference type="Proteomes" id="UP000756346">
    <property type="component" value="Unassembled WGS sequence"/>
</dbReference>
<accession>A0A9P9BNI1</accession>
<dbReference type="GeneID" id="70180187"/>
<dbReference type="PROSITE" id="PS00217">
    <property type="entry name" value="SUGAR_TRANSPORT_2"/>
    <property type="match status" value="1"/>
</dbReference>
<dbReference type="PANTHER" id="PTHR48022:SF25">
    <property type="entry name" value="QUINATE TRANSPORTER, PUTATIVE (AFU_ORTHOLOGUE AFUA_5G12950)-RELATED"/>
    <property type="match status" value="1"/>
</dbReference>
<evidence type="ECO:0000256" key="5">
    <source>
        <dbReference type="ARBA" id="ARBA00022989"/>
    </source>
</evidence>
<dbReference type="FunFam" id="1.20.1250.20:FF:000090">
    <property type="entry name" value="MFS sugar transporter, putative"/>
    <property type="match status" value="1"/>
</dbReference>
<feature type="transmembrane region" description="Helical" evidence="8">
    <location>
        <begin position="339"/>
        <end position="359"/>
    </location>
</feature>
<comment type="caution">
    <text evidence="10">The sequence shown here is derived from an EMBL/GenBank/DDBJ whole genome shotgun (WGS) entry which is preliminary data.</text>
</comment>
<feature type="domain" description="Major facilitator superfamily (MFS) profile" evidence="9">
    <location>
        <begin position="14"/>
        <end position="466"/>
    </location>
</feature>
<dbReference type="Pfam" id="PF00083">
    <property type="entry name" value="Sugar_tr"/>
    <property type="match status" value="1"/>
</dbReference>
<dbReference type="NCBIfam" id="TIGR00879">
    <property type="entry name" value="SP"/>
    <property type="match status" value="1"/>
</dbReference>
<proteinExistence type="inferred from homology"/>
<keyword evidence="5 8" id="KW-1133">Transmembrane helix</keyword>
<feature type="transmembrane region" description="Helical" evidence="8">
    <location>
        <begin position="92"/>
        <end position="109"/>
    </location>
</feature>
<evidence type="ECO:0000256" key="2">
    <source>
        <dbReference type="ARBA" id="ARBA00010992"/>
    </source>
</evidence>
<sequence length="492" mass="53970">MLGIPLGRFRAYWLGSVVCMAGFLFGYDSGMWTDNFAGGVLTFSSFENDYRYDASTKTRTESLAVGLQQLGAFIACFLAWPVTDRLGRNKTLMLSSFVFCIGAVIQTINTHSLTAFYFARVVAGLGLGSATVVVPMYNSEMMPKELRGQVGSFFQWFFTFGIFASYWIDYGVARGIPDNSPSQWQIPIGLQLVPAGLLGLGMLTLPESTRWLTKKGRHEEAWLSLQWIRADTSDATAAEMDEIRAGVLDEARATEGFHIKELLERDNFRRVFTAFAVFTAQQATGATAFAYFGPQYFELLVGGDADLSLLLTGIFGAVKVVSCGVFVIWFSERLSRRQVLVGGAVVMGLCQITTAGIVAATPSPDTSSSGVSGSGIGTVALIYLFVVVYNFSWGPLPWPYVSEIFPTRIREPGVAAGVASQWLFNFIFSVATPYMIRNLGWGTFLLWGVFDLIIAVVSFVYLEETKGLSLEAITQDRSIGSRRGLRKRTDAA</sequence>
<dbReference type="PROSITE" id="PS50850">
    <property type="entry name" value="MFS"/>
    <property type="match status" value="1"/>
</dbReference>
<dbReference type="InterPro" id="IPR036259">
    <property type="entry name" value="MFS_trans_sf"/>
</dbReference>
<organism evidence="10 11">
    <name type="scientific">Microdochium trichocladiopsis</name>
    <dbReference type="NCBI Taxonomy" id="1682393"/>
    <lineage>
        <taxon>Eukaryota</taxon>
        <taxon>Fungi</taxon>
        <taxon>Dikarya</taxon>
        <taxon>Ascomycota</taxon>
        <taxon>Pezizomycotina</taxon>
        <taxon>Sordariomycetes</taxon>
        <taxon>Xylariomycetidae</taxon>
        <taxon>Xylariales</taxon>
        <taxon>Microdochiaceae</taxon>
        <taxon>Microdochium</taxon>
    </lineage>
</organism>
<evidence type="ECO:0000256" key="7">
    <source>
        <dbReference type="RuleBase" id="RU003346"/>
    </source>
</evidence>